<reference evidence="6" key="1">
    <citation type="submission" date="2010-10" db="EMBL/GenBank/DDBJ databases">
        <authorList>
            <consortium name="US DOE Joint Genome Institute (JGI-PGF)"/>
            <person name="Lucas S."/>
            <person name="Copeland A."/>
            <person name="Lapidus A."/>
            <person name="Bruce D."/>
            <person name="Goodwin L."/>
            <person name="Pitluck S."/>
            <person name="Kyrpides N."/>
            <person name="Mavromatis K."/>
            <person name="Detter J.C."/>
            <person name="Han C."/>
            <person name="Land M."/>
            <person name="Hauser L."/>
            <person name="Markowitz V."/>
            <person name="Cheng J.-F."/>
            <person name="Hugenholtz P."/>
            <person name="Woyke T."/>
            <person name="Wu D."/>
            <person name="Pukall R."/>
            <person name="Wahrenburg C."/>
            <person name="Brambilla E."/>
            <person name="Klenk H.-P."/>
            <person name="Eisen J.A."/>
        </authorList>
    </citation>
    <scope>NUCLEOTIDE SEQUENCE [LARGE SCALE GENOMIC DNA]</scope>
    <source>
        <strain evidence="6">DSM 13965</strain>
    </source>
</reference>
<evidence type="ECO:0000256" key="4">
    <source>
        <dbReference type="SAM" id="Phobius"/>
    </source>
</evidence>
<dbReference type="GO" id="GO:0009245">
    <property type="term" value="P:lipid A biosynthetic process"/>
    <property type="evidence" value="ECO:0007669"/>
    <property type="project" value="TreeGrafter"/>
</dbReference>
<evidence type="ECO:0000256" key="1">
    <source>
        <dbReference type="ARBA" id="ARBA00022723"/>
    </source>
</evidence>
<evidence type="ECO:0000313" key="7">
    <source>
        <dbReference type="Proteomes" id="UP000005710"/>
    </source>
</evidence>
<dbReference type="PANTHER" id="PTHR31302">
    <property type="entry name" value="TRANSMEMBRANE PROTEIN WITH METALLOPHOSPHOESTERASE DOMAIN-RELATED"/>
    <property type="match status" value="1"/>
</dbReference>
<protein>
    <submittedName>
        <fullName evidence="6">Phosphohydrolase</fullName>
    </submittedName>
</protein>
<feature type="region of interest" description="Disordered" evidence="3">
    <location>
        <begin position="486"/>
        <end position="506"/>
    </location>
</feature>
<dbReference type="AlphaFoldDB" id="K6PYW9"/>
<feature type="transmembrane region" description="Helical" evidence="4">
    <location>
        <begin position="24"/>
        <end position="44"/>
    </location>
</feature>
<feature type="transmembrane region" description="Helical" evidence="4">
    <location>
        <begin position="152"/>
        <end position="170"/>
    </location>
</feature>
<reference evidence="6" key="2">
    <citation type="submission" date="2012-10" db="EMBL/GenBank/DDBJ databases">
        <title>Improved high-quality draft of Thermaerobacter subterraneus C21, DSM 13965.</title>
        <authorList>
            <consortium name="DOE Joint Genome Institute"/>
            <person name="Eisen J."/>
            <person name="Huntemann M."/>
            <person name="Wei C.-L."/>
            <person name="Han J."/>
            <person name="Detter J.C."/>
            <person name="Han C."/>
            <person name="Tapia R."/>
            <person name="Chen A."/>
            <person name="Kyrpides N."/>
            <person name="Mavromatis K."/>
            <person name="Markowitz V."/>
            <person name="Szeto E."/>
            <person name="Ivanova N."/>
            <person name="Mikhailova N."/>
            <person name="Ovchinnikova G."/>
            <person name="Pagani I."/>
            <person name="Pati A."/>
            <person name="Goodwin L."/>
            <person name="Nordberg H.P."/>
            <person name="Cantor M.N."/>
            <person name="Hua S.X."/>
            <person name="Woyke T."/>
            <person name="Eisen J."/>
            <person name="Klenk H.-P."/>
        </authorList>
    </citation>
    <scope>NUCLEOTIDE SEQUENCE [LARGE SCALE GENOMIC DNA]</scope>
    <source>
        <strain evidence="6">DSM 13965</strain>
    </source>
</reference>
<keyword evidence="4" id="KW-0472">Membrane</keyword>
<evidence type="ECO:0000259" key="5">
    <source>
        <dbReference type="Pfam" id="PF00149"/>
    </source>
</evidence>
<evidence type="ECO:0000256" key="3">
    <source>
        <dbReference type="SAM" id="MobiDB-lite"/>
    </source>
</evidence>
<feature type="transmembrane region" description="Helical" evidence="4">
    <location>
        <begin position="125"/>
        <end position="145"/>
    </location>
</feature>
<evidence type="ECO:0000313" key="6">
    <source>
        <dbReference type="EMBL" id="EKP93943.1"/>
    </source>
</evidence>
<dbReference type="eggNOG" id="COG1408">
    <property type="taxonomic scope" value="Bacteria"/>
</dbReference>
<dbReference type="InterPro" id="IPR051158">
    <property type="entry name" value="Metallophosphoesterase_sf"/>
</dbReference>
<dbReference type="GO" id="GO:0016020">
    <property type="term" value="C:membrane"/>
    <property type="evidence" value="ECO:0007669"/>
    <property type="project" value="GOC"/>
</dbReference>
<keyword evidence="4" id="KW-1133">Transmembrane helix</keyword>
<dbReference type="InterPro" id="IPR004843">
    <property type="entry name" value="Calcineurin-like_PHP"/>
</dbReference>
<dbReference type="GO" id="GO:0046872">
    <property type="term" value="F:metal ion binding"/>
    <property type="evidence" value="ECO:0007669"/>
    <property type="project" value="UniProtKB-KW"/>
</dbReference>
<dbReference type="InterPro" id="IPR029052">
    <property type="entry name" value="Metallo-depent_PP-like"/>
</dbReference>
<dbReference type="RefSeq" id="WP_006904889.1">
    <property type="nucleotide sequence ID" value="NZ_JH976536.1"/>
</dbReference>
<name>K6PYW9_9FIRM</name>
<dbReference type="Proteomes" id="UP000005710">
    <property type="component" value="Unassembled WGS sequence"/>
</dbReference>
<feature type="domain" description="Calcineurin-like phosphoesterase" evidence="5">
    <location>
        <begin position="239"/>
        <end position="402"/>
    </location>
</feature>
<accession>K6PYW9</accession>
<sequence length="506" mass="53527">MPGRQGNSPRPAPSRVLRLWQRRLVLILAAAAGAYLAMVAGSAARVSLGPFGVAVAARPAWQGLTEVAIPPLGRVRAATHAAPLELEVRLETVDIPTLGRLLEHRGTRGLVDSLRQQVGSVARRFALRLVLLGVLGGGLAGFVLARRRWRRIGVGAAVGLLVGGGLVVATQQTYDPGAFRQAEYSGAITAAPWLLDVFTRTPAKVEAFSRQMEVLVGRLNDLYQGIEVQQAVVPQDESLRVLVVSDLHNNPAGVRLIREMAASFRPDLILDAGDVADWGTAPEARLVAELADLEVPYYLVPGNHDSPQSLGALATQTGVQILEDGLVTLPGGLLLAASRDPASHRVSPAMGRPAEIEAQVGALESLLQTAPRRPDILVVHNPVVAGRFRGRVPVLVSGHTHVQRVDDTPQGLFLNPGSTGAAGLRGLTAPREIPYGLLLLTLVPAPGDAPGWVPIAVDAVEVFRLASTGFTLQRYVVDGRPDAPVSFRERPSLPLEELPAGGGDGP</sequence>
<dbReference type="Gene3D" id="3.60.21.10">
    <property type="match status" value="1"/>
</dbReference>
<evidence type="ECO:0000256" key="2">
    <source>
        <dbReference type="ARBA" id="ARBA00022801"/>
    </source>
</evidence>
<dbReference type="PANTHER" id="PTHR31302:SF31">
    <property type="entry name" value="PHOSPHODIESTERASE YAEI"/>
    <property type="match status" value="1"/>
</dbReference>
<keyword evidence="1" id="KW-0479">Metal-binding</keyword>
<dbReference type="Pfam" id="PF00149">
    <property type="entry name" value="Metallophos"/>
    <property type="match status" value="1"/>
</dbReference>
<dbReference type="EMBL" id="AENY02000004">
    <property type="protein sequence ID" value="EKP93943.1"/>
    <property type="molecule type" value="Genomic_DNA"/>
</dbReference>
<dbReference type="HOGENOM" id="CLU_037730_0_0_9"/>
<proteinExistence type="predicted"/>
<comment type="caution">
    <text evidence="6">The sequence shown here is derived from an EMBL/GenBank/DDBJ whole genome shotgun (WGS) entry which is preliminary data.</text>
</comment>
<keyword evidence="7" id="KW-1185">Reference proteome</keyword>
<dbReference type="SUPFAM" id="SSF56300">
    <property type="entry name" value="Metallo-dependent phosphatases"/>
    <property type="match status" value="1"/>
</dbReference>
<organism evidence="6 7">
    <name type="scientific">Thermaerobacter subterraneus DSM 13965</name>
    <dbReference type="NCBI Taxonomy" id="867903"/>
    <lineage>
        <taxon>Bacteria</taxon>
        <taxon>Bacillati</taxon>
        <taxon>Bacillota</taxon>
        <taxon>Clostridia</taxon>
        <taxon>Eubacteriales</taxon>
        <taxon>Clostridiales Family XVII. Incertae Sedis</taxon>
        <taxon>Thermaerobacter</taxon>
    </lineage>
</organism>
<dbReference type="GO" id="GO:0008758">
    <property type="term" value="F:UDP-2,3-diacylglucosamine hydrolase activity"/>
    <property type="evidence" value="ECO:0007669"/>
    <property type="project" value="TreeGrafter"/>
</dbReference>
<keyword evidence="2" id="KW-0378">Hydrolase</keyword>
<keyword evidence="4" id="KW-0812">Transmembrane</keyword>
<gene>
    <name evidence="6" type="ORF">ThesuDRAFT_00188</name>
</gene>
<dbReference type="STRING" id="867903.ThesuDRAFT_00188"/>